<dbReference type="InterPro" id="IPR050857">
    <property type="entry name" value="D-2-hydroxyacid_DH"/>
</dbReference>
<name>A0A9X4KEB0_9BACL</name>
<reference evidence="5 6" key="1">
    <citation type="submission" date="2022-10" db="EMBL/GenBank/DDBJ databases">
        <title>Comparative genomic analysis of Cohnella hashimotonis sp. nov., isolated from the International Space Station.</title>
        <authorList>
            <person name="Simpson A."/>
            <person name="Venkateswaran K."/>
        </authorList>
    </citation>
    <scope>NUCLEOTIDE SEQUENCE [LARGE SCALE GENOMIC DNA]</scope>
    <source>
        <strain evidence="5 6">DSM 18997</strain>
    </source>
</reference>
<comment type="similarity">
    <text evidence="1">Belongs to the D-isomer specific 2-hydroxyacid dehydrogenase family.</text>
</comment>
<gene>
    <name evidence="5" type="ORF">OMP38_06120</name>
</gene>
<dbReference type="Proteomes" id="UP001153387">
    <property type="component" value="Unassembled WGS sequence"/>
</dbReference>
<dbReference type="Gene3D" id="3.40.50.720">
    <property type="entry name" value="NAD(P)-binding Rossmann-like Domain"/>
    <property type="match status" value="2"/>
</dbReference>
<evidence type="ECO:0000256" key="1">
    <source>
        <dbReference type="ARBA" id="ARBA00005854"/>
    </source>
</evidence>
<dbReference type="RefSeq" id="WP_277564294.1">
    <property type="nucleotide sequence ID" value="NZ_JAPDHZ010000002.1"/>
</dbReference>
<dbReference type="AlphaFoldDB" id="A0A9X4KEB0"/>
<dbReference type="SUPFAM" id="SSF51735">
    <property type="entry name" value="NAD(P)-binding Rossmann-fold domains"/>
    <property type="match status" value="1"/>
</dbReference>
<keyword evidence="6" id="KW-1185">Reference proteome</keyword>
<evidence type="ECO:0000313" key="5">
    <source>
        <dbReference type="EMBL" id="MDG0790468.1"/>
    </source>
</evidence>
<dbReference type="Pfam" id="PF02826">
    <property type="entry name" value="2-Hacid_dh_C"/>
    <property type="match status" value="1"/>
</dbReference>
<dbReference type="SUPFAM" id="SSF52283">
    <property type="entry name" value="Formate/glycerate dehydrogenase catalytic domain-like"/>
    <property type="match status" value="1"/>
</dbReference>
<evidence type="ECO:0000313" key="6">
    <source>
        <dbReference type="Proteomes" id="UP001153387"/>
    </source>
</evidence>
<sequence>MKTLVTIADPGLLGLFWRPEVRDKLASITEADFVEPGQPFDTAALAERIGDYDACITSWGSPFFSPDALARAGKLKFIGHGAGSVASIVGDDVFDTPIVVTSANTVLGRSTAELSVSLILAGAWDHAGYAARLKRGQWSNNNRESVLGVTRRTVGIVGYGEISKQVIAMLKPFDVRLLIHSGYCPPEEAAAMGAELVGLNELFERSDIVSLHNTWTPRTEGMIGAEQLSRLRDGALFVNTARGPIVQEQALAAELRDGRIFAALDVYASEPLPREHEWLSMDNVLCLPHIGGFHGLLKRDLCDFIVDELQRFANGEAPIGTVTRDHFRRLTPR</sequence>
<feature type="domain" description="D-isomer specific 2-hydroxyacid dehydrogenase NAD-binding" evidence="4">
    <location>
        <begin position="117"/>
        <end position="291"/>
    </location>
</feature>
<dbReference type="PANTHER" id="PTHR42789:SF1">
    <property type="entry name" value="D-ISOMER SPECIFIC 2-HYDROXYACID DEHYDROGENASE FAMILY PROTEIN (AFU_ORTHOLOGUE AFUA_6G10090)"/>
    <property type="match status" value="1"/>
</dbReference>
<organism evidence="5 6">
    <name type="scientific">Cohnella ginsengisoli</name>
    <dbReference type="NCBI Taxonomy" id="425004"/>
    <lineage>
        <taxon>Bacteria</taxon>
        <taxon>Bacillati</taxon>
        <taxon>Bacillota</taxon>
        <taxon>Bacilli</taxon>
        <taxon>Bacillales</taxon>
        <taxon>Paenibacillaceae</taxon>
        <taxon>Cohnella</taxon>
    </lineage>
</organism>
<dbReference type="CDD" id="cd12167">
    <property type="entry name" value="2-Hacid_dh_8"/>
    <property type="match status" value="1"/>
</dbReference>
<dbReference type="PANTHER" id="PTHR42789">
    <property type="entry name" value="D-ISOMER SPECIFIC 2-HYDROXYACID DEHYDROGENASE FAMILY PROTEIN (AFU_ORTHOLOGUE AFUA_6G10090)"/>
    <property type="match status" value="1"/>
</dbReference>
<evidence type="ECO:0000259" key="4">
    <source>
        <dbReference type="Pfam" id="PF02826"/>
    </source>
</evidence>
<dbReference type="InterPro" id="IPR036291">
    <property type="entry name" value="NAD(P)-bd_dom_sf"/>
</dbReference>
<evidence type="ECO:0000256" key="3">
    <source>
        <dbReference type="ARBA" id="ARBA00023027"/>
    </source>
</evidence>
<keyword evidence="3" id="KW-0520">NAD</keyword>
<dbReference type="InterPro" id="IPR006140">
    <property type="entry name" value="D-isomer_DH_NAD-bd"/>
</dbReference>
<comment type="caution">
    <text evidence="5">The sequence shown here is derived from an EMBL/GenBank/DDBJ whole genome shotgun (WGS) entry which is preliminary data.</text>
</comment>
<dbReference type="EMBL" id="JAPDHZ010000002">
    <property type="protein sequence ID" value="MDG0790468.1"/>
    <property type="molecule type" value="Genomic_DNA"/>
</dbReference>
<accession>A0A9X4KEB0</accession>
<dbReference type="GO" id="GO:0051287">
    <property type="term" value="F:NAD binding"/>
    <property type="evidence" value="ECO:0007669"/>
    <property type="project" value="InterPro"/>
</dbReference>
<keyword evidence="2" id="KW-0560">Oxidoreductase</keyword>
<protein>
    <submittedName>
        <fullName evidence="5">Hydroxyacid dehydrogenase</fullName>
    </submittedName>
</protein>
<dbReference type="GO" id="GO:0016491">
    <property type="term" value="F:oxidoreductase activity"/>
    <property type="evidence" value="ECO:0007669"/>
    <property type="project" value="UniProtKB-KW"/>
</dbReference>
<proteinExistence type="inferred from homology"/>
<evidence type="ECO:0000256" key="2">
    <source>
        <dbReference type="ARBA" id="ARBA00023002"/>
    </source>
</evidence>